<gene>
    <name evidence="1" type="ORF">Cni_G24633</name>
</gene>
<name>A0AAQ3KVG2_9LILI</name>
<protein>
    <submittedName>
        <fullName evidence="1">Uncharacterized protein</fullName>
    </submittedName>
</protein>
<evidence type="ECO:0000313" key="1">
    <source>
        <dbReference type="EMBL" id="WOL15852.1"/>
    </source>
</evidence>
<dbReference type="Proteomes" id="UP001327560">
    <property type="component" value="Chromosome 8"/>
</dbReference>
<proteinExistence type="predicted"/>
<dbReference type="AlphaFoldDB" id="A0AAQ3KVG2"/>
<organism evidence="1 2">
    <name type="scientific">Canna indica</name>
    <name type="common">Indian-shot</name>
    <dbReference type="NCBI Taxonomy" id="4628"/>
    <lineage>
        <taxon>Eukaryota</taxon>
        <taxon>Viridiplantae</taxon>
        <taxon>Streptophyta</taxon>
        <taxon>Embryophyta</taxon>
        <taxon>Tracheophyta</taxon>
        <taxon>Spermatophyta</taxon>
        <taxon>Magnoliopsida</taxon>
        <taxon>Liliopsida</taxon>
        <taxon>Zingiberales</taxon>
        <taxon>Cannaceae</taxon>
        <taxon>Canna</taxon>
    </lineage>
</organism>
<reference evidence="1 2" key="1">
    <citation type="submission" date="2023-10" db="EMBL/GenBank/DDBJ databases">
        <title>Chromosome-scale genome assembly provides insights into flower coloration mechanisms of Canna indica.</title>
        <authorList>
            <person name="Li C."/>
        </authorList>
    </citation>
    <scope>NUCLEOTIDE SEQUENCE [LARGE SCALE GENOMIC DNA]</scope>
    <source>
        <tissue evidence="1">Flower</tissue>
    </source>
</reference>
<keyword evidence="2" id="KW-1185">Reference proteome</keyword>
<accession>A0AAQ3KVG2</accession>
<dbReference type="EMBL" id="CP136897">
    <property type="protein sequence ID" value="WOL15852.1"/>
    <property type="molecule type" value="Genomic_DNA"/>
</dbReference>
<evidence type="ECO:0000313" key="2">
    <source>
        <dbReference type="Proteomes" id="UP001327560"/>
    </source>
</evidence>
<sequence length="134" mass="15903">MHALRFKACRLLLGNVQNGELSLIQRRILRRLRNKRRPIKRNLSLRENLNNNIKSQTTRKVAPLLWGFTHKGDAQRKRTNFIYPFSTQSRNKIGRDFDYNSFEDLMHKSYMDGQRKANPVSKIRQKALSAIFQF</sequence>